<comment type="caution">
    <text evidence="1">The sequence shown here is derived from an EMBL/GenBank/DDBJ whole genome shotgun (WGS) entry which is preliminary data.</text>
</comment>
<dbReference type="EMBL" id="JAULSU010000005">
    <property type="protein sequence ID" value="KAK0617471.1"/>
    <property type="molecule type" value="Genomic_DNA"/>
</dbReference>
<evidence type="ECO:0008006" key="3">
    <source>
        <dbReference type="Google" id="ProtNLM"/>
    </source>
</evidence>
<name>A0AA39WL86_9PEZI</name>
<dbReference type="SUPFAM" id="SSF55961">
    <property type="entry name" value="Bet v1-like"/>
    <property type="match status" value="1"/>
</dbReference>
<dbReference type="Pfam" id="PF08982">
    <property type="entry name" value="AtaL"/>
    <property type="match status" value="1"/>
</dbReference>
<evidence type="ECO:0000313" key="2">
    <source>
        <dbReference type="Proteomes" id="UP001175000"/>
    </source>
</evidence>
<dbReference type="Proteomes" id="UP001175000">
    <property type="component" value="Unassembled WGS sequence"/>
</dbReference>
<organism evidence="1 2">
    <name type="scientific">Immersiella caudata</name>
    <dbReference type="NCBI Taxonomy" id="314043"/>
    <lineage>
        <taxon>Eukaryota</taxon>
        <taxon>Fungi</taxon>
        <taxon>Dikarya</taxon>
        <taxon>Ascomycota</taxon>
        <taxon>Pezizomycotina</taxon>
        <taxon>Sordariomycetes</taxon>
        <taxon>Sordariomycetidae</taxon>
        <taxon>Sordariales</taxon>
        <taxon>Lasiosphaeriaceae</taxon>
        <taxon>Immersiella</taxon>
    </lineage>
</organism>
<dbReference type="InterPro" id="IPR015075">
    <property type="entry name" value="AtaL"/>
</dbReference>
<accession>A0AA39WL86</accession>
<dbReference type="Gene3D" id="3.30.530.20">
    <property type="match status" value="1"/>
</dbReference>
<reference evidence="1" key="1">
    <citation type="submission" date="2023-06" db="EMBL/GenBank/DDBJ databases">
        <title>Genome-scale phylogeny and comparative genomics of the fungal order Sordariales.</title>
        <authorList>
            <consortium name="Lawrence Berkeley National Laboratory"/>
            <person name="Hensen N."/>
            <person name="Bonometti L."/>
            <person name="Westerberg I."/>
            <person name="Brannstrom I.O."/>
            <person name="Guillou S."/>
            <person name="Cros-Aarteil S."/>
            <person name="Calhoun S."/>
            <person name="Haridas S."/>
            <person name="Kuo A."/>
            <person name="Mondo S."/>
            <person name="Pangilinan J."/>
            <person name="Riley R."/>
            <person name="Labutti K."/>
            <person name="Andreopoulos B."/>
            <person name="Lipzen A."/>
            <person name="Chen C."/>
            <person name="Yanf M."/>
            <person name="Daum C."/>
            <person name="Ng V."/>
            <person name="Clum A."/>
            <person name="Steindorff A."/>
            <person name="Ohm R."/>
            <person name="Martin F."/>
            <person name="Silar P."/>
            <person name="Natvig D."/>
            <person name="Lalanne C."/>
            <person name="Gautier V."/>
            <person name="Ament-Velasquez S.L."/>
            <person name="Kruys A."/>
            <person name="Hutchinson M.I."/>
            <person name="Powell A.J."/>
            <person name="Barry K."/>
            <person name="Miller A.N."/>
            <person name="Grigoriev I.V."/>
            <person name="Debuchy R."/>
            <person name="Gladieux P."/>
            <person name="Thoren M.H."/>
            <person name="Johannesson H."/>
        </authorList>
    </citation>
    <scope>NUCLEOTIDE SEQUENCE</scope>
    <source>
        <strain evidence="1">CBS 606.72</strain>
    </source>
</reference>
<gene>
    <name evidence="1" type="ORF">B0T14DRAFT_568962</name>
</gene>
<protein>
    <recommendedName>
        <fullName evidence="3">DUF1857-domain-containing protein</fullName>
    </recommendedName>
</protein>
<evidence type="ECO:0000313" key="1">
    <source>
        <dbReference type="EMBL" id="KAK0617471.1"/>
    </source>
</evidence>
<dbReference type="InterPro" id="IPR023393">
    <property type="entry name" value="START-like_dom_sf"/>
</dbReference>
<proteinExistence type="predicted"/>
<keyword evidence="2" id="KW-1185">Reference proteome</keyword>
<sequence length="186" mass="20400">MAQEFSYNIAYTAAANKGAAPEERLSRSELWQGIKRGGRHPGDFGTFVLSCKVVSGDKNRFVREMMIGEGAVHTKDGTKMLQDVVIQEPIYVAATTQDTGAVSTLVVAGDAQAEPGQEDDNPVLTLFYELKMGDHAPAPDSPEAEAIRTNYSALARNMVTDCITHIRKWKLEGKLAQWAEDNKKDI</sequence>
<dbReference type="AlphaFoldDB" id="A0AA39WL86"/>